<sequence>MTARALLGFFFEEIGPNIYNEGVVDAQERLLQRVSKLACRTASLRANRPVFRKARGEQG</sequence>
<dbReference type="EMBL" id="JBFPKE010000002">
    <property type="protein sequence ID" value="MEX3750300.1"/>
    <property type="molecule type" value="Genomic_DNA"/>
</dbReference>
<comment type="caution">
    <text evidence="1">The sequence shown here is derived from an EMBL/GenBank/DDBJ whole genome shotgun (WGS) entry which is preliminary data.</text>
</comment>
<protein>
    <submittedName>
        <fullName evidence="1">DUF2164 family protein</fullName>
    </submittedName>
</protein>
<evidence type="ECO:0000313" key="2">
    <source>
        <dbReference type="Proteomes" id="UP001558535"/>
    </source>
</evidence>
<evidence type="ECO:0000313" key="1">
    <source>
        <dbReference type="EMBL" id="MEX3750300.1"/>
    </source>
</evidence>
<name>A0ABV3WAY0_9BURK</name>
<dbReference type="Pfam" id="PF09932">
    <property type="entry name" value="DUF2164"/>
    <property type="match status" value="1"/>
</dbReference>
<organism evidence="1 2">
    <name type="scientific">Paraburkholderia phenoliruptrix</name>
    <dbReference type="NCBI Taxonomy" id="252970"/>
    <lineage>
        <taxon>Bacteria</taxon>
        <taxon>Pseudomonadati</taxon>
        <taxon>Pseudomonadota</taxon>
        <taxon>Betaproteobacteria</taxon>
        <taxon>Burkholderiales</taxon>
        <taxon>Burkholderiaceae</taxon>
        <taxon>Paraburkholderia</taxon>
    </lineage>
</organism>
<gene>
    <name evidence="1" type="ORF">AB3X84_09825</name>
</gene>
<proteinExistence type="predicted"/>
<dbReference type="Proteomes" id="UP001558535">
    <property type="component" value="Unassembled WGS sequence"/>
</dbReference>
<dbReference type="RefSeq" id="WP_368608330.1">
    <property type="nucleotide sequence ID" value="NZ_JBFPKB010000003.1"/>
</dbReference>
<accession>A0ABV3WAY0</accession>
<keyword evidence="2" id="KW-1185">Reference proteome</keyword>
<reference evidence="1 2" key="1">
    <citation type="submission" date="2024-07" db="EMBL/GenBank/DDBJ databases">
        <title>A survey of Mimosa microsymbionts across Brazilian biomes reveals a high diversity of Paraburkholderia nodulating endemic species, but also that Cupriavidus is common as a symbiont of widespread species.</title>
        <authorList>
            <person name="Rouws L."/>
            <person name="Barauna A."/>
            <person name="Beukes C."/>
            <person name="Rouws J.R.C."/>
            <person name="De Faria S.M."/>
            <person name="Gross E."/>
            <person name="Bueno Dos Reis Junior F."/>
            <person name="Simon M.F."/>
            <person name="Maluk M."/>
            <person name="Odee D.W."/>
            <person name="Kenicer G."/>
            <person name="Young J.P.W."/>
            <person name="Reis V.M."/>
            <person name="Zilli J."/>
            <person name="James E.K."/>
        </authorList>
    </citation>
    <scope>NUCLEOTIDE SEQUENCE [LARGE SCALE GENOMIC DNA]</scope>
    <source>
        <strain evidence="1 2">BR14375</strain>
    </source>
</reference>
<dbReference type="InterPro" id="IPR018680">
    <property type="entry name" value="DUF2164"/>
</dbReference>